<keyword evidence="2" id="KW-0472">Membrane</keyword>
<sequence length="301" mass="30422">MTGPTSPARPTHNTTTEGTTSTADTTSTASTSTQPKGYSSPLETPRPHLGHAVASEWTKLISVRSTVWTLGSLVLLVVGIGVLAVSETRSTDYQEVPLTAPALFGLLVGQIPVMVLGVLTISSEYGTGMIRTTLTAAPDRARVLTAKYLVFAGVAFAAIAGSVAVVGLSSAILRGGAGAGAHGGGEWAHALAGCVYVTLLGVLALAIGAMLRHSAGAIAVMLGLVMLPPVVGGMLSMWETLAPLGTVILRYNAPVAIMGLFGLPNADTGDSPGSAVQLLLILLVTGAAVAGSYAVVGRRDV</sequence>
<feature type="transmembrane region" description="Helical" evidence="2">
    <location>
        <begin position="188"/>
        <end position="211"/>
    </location>
</feature>
<dbReference type="OrthoDB" id="3297477at2"/>
<gene>
    <name evidence="3" type="ORF">ACS04_11035</name>
</gene>
<organism evidence="3 4">
    <name type="scientific">Streptomyces roseus</name>
    <dbReference type="NCBI Taxonomy" id="66430"/>
    <lineage>
        <taxon>Bacteria</taxon>
        <taxon>Bacillati</taxon>
        <taxon>Actinomycetota</taxon>
        <taxon>Actinomycetes</taxon>
        <taxon>Kitasatosporales</taxon>
        <taxon>Streptomycetaceae</taxon>
        <taxon>Streptomyces</taxon>
    </lineage>
</organism>
<evidence type="ECO:0000313" key="4">
    <source>
        <dbReference type="Proteomes" id="UP000035932"/>
    </source>
</evidence>
<feature type="transmembrane region" description="Helical" evidence="2">
    <location>
        <begin position="218"/>
        <end position="238"/>
    </location>
</feature>
<feature type="transmembrane region" description="Helical" evidence="2">
    <location>
        <begin position="275"/>
        <end position="296"/>
    </location>
</feature>
<feature type="region of interest" description="Disordered" evidence="1">
    <location>
        <begin position="1"/>
        <end position="47"/>
    </location>
</feature>
<feature type="compositionally biased region" description="Low complexity" evidence="1">
    <location>
        <begin position="14"/>
        <end position="33"/>
    </location>
</feature>
<dbReference type="RefSeq" id="WP_048476385.1">
    <property type="nucleotide sequence ID" value="NZ_JBIRUD010000024.1"/>
</dbReference>
<keyword evidence="4" id="KW-1185">Reference proteome</keyword>
<keyword evidence="2" id="KW-0812">Transmembrane</keyword>
<dbReference type="PATRIC" id="fig|66430.4.peg.4597"/>
<feature type="transmembrane region" description="Helical" evidence="2">
    <location>
        <begin position="148"/>
        <end position="168"/>
    </location>
</feature>
<proteinExistence type="predicted"/>
<feature type="transmembrane region" description="Helical" evidence="2">
    <location>
        <begin position="98"/>
        <end position="121"/>
    </location>
</feature>
<reference evidence="3 4" key="1">
    <citation type="submission" date="2015-06" db="EMBL/GenBank/DDBJ databases">
        <title>Recapitulation of the evolution of biosynthetic gene clusters reveals hidden chemical diversity on bacterial genomes.</title>
        <authorList>
            <person name="Cruz-Morales P."/>
            <person name="Martinez-Guerrero C."/>
            <person name="Morales-Escalante M.A."/>
            <person name="Yanez-Guerra L.A."/>
            <person name="Kopp J.F."/>
            <person name="Feldmann J."/>
            <person name="Ramos-Aboites H.E."/>
            <person name="Barona-Gomez F."/>
        </authorList>
    </citation>
    <scope>NUCLEOTIDE SEQUENCE [LARGE SCALE GENOMIC DNA]</scope>
    <source>
        <strain evidence="3 4">ATCC 31245</strain>
    </source>
</reference>
<name>A0A0J6XNI4_9ACTN</name>
<dbReference type="EMBL" id="LFML01000043">
    <property type="protein sequence ID" value="KMO97705.1"/>
    <property type="molecule type" value="Genomic_DNA"/>
</dbReference>
<dbReference type="AlphaFoldDB" id="A0A0J6XNI4"/>
<comment type="caution">
    <text evidence="3">The sequence shown here is derived from an EMBL/GenBank/DDBJ whole genome shotgun (WGS) entry which is preliminary data.</text>
</comment>
<protein>
    <submittedName>
        <fullName evidence="3">ABC transporter permease</fullName>
    </submittedName>
</protein>
<evidence type="ECO:0000256" key="1">
    <source>
        <dbReference type="SAM" id="MobiDB-lite"/>
    </source>
</evidence>
<dbReference type="Proteomes" id="UP000035932">
    <property type="component" value="Unassembled WGS sequence"/>
</dbReference>
<keyword evidence="2" id="KW-1133">Transmembrane helix</keyword>
<feature type="transmembrane region" description="Helical" evidence="2">
    <location>
        <begin position="67"/>
        <end position="86"/>
    </location>
</feature>
<accession>A0A0J6XNI4</accession>
<evidence type="ECO:0000256" key="2">
    <source>
        <dbReference type="SAM" id="Phobius"/>
    </source>
</evidence>
<dbReference type="STRING" id="66430.ACS04_11035"/>
<evidence type="ECO:0000313" key="3">
    <source>
        <dbReference type="EMBL" id="KMO97705.1"/>
    </source>
</evidence>